<accession>E8ZJB2</accession>
<evidence type="ECO:0000313" key="3">
    <source>
        <dbReference type="Proteomes" id="UP000008637"/>
    </source>
</evidence>
<dbReference type="HOGENOM" id="CLU_098620_3_0_14"/>
<protein>
    <submittedName>
        <fullName evidence="2">Uncharacterized protein</fullName>
    </submittedName>
</protein>
<dbReference type="AlphaFoldDB" id="E8ZJB2"/>
<organism evidence="2 3">
    <name type="scientific">Mycoplasma haemofelis (strain Langford 1)</name>
    <name type="common">Haemobartonella felis</name>
    <dbReference type="NCBI Taxonomy" id="941640"/>
    <lineage>
        <taxon>Bacteria</taxon>
        <taxon>Bacillati</taxon>
        <taxon>Mycoplasmatota</taxon>
        <taxon>Mollicutes</taxon>
        <taxon>Mycoplasmataceae</taxon>
        <taxon>Mycoplasma</taxon>
    </lineage>
</organism>
<sequence length="213" mass="23354">MDWLTKSLLGAGAAGTAAGGGILLSKSDLLSTPKAKTTLKDEIESRKWTPLTASHSSEISEIQTAYKKSDSTVTLKFSGLTGNESDFANKLLQECRLSYEKESGVDSKEELLKQLEKWCVVPKTVSQRLGDFNITPMSTNNPTPEGKETDAWKQKGKSHHGTQDGKFSDLTTKGNDEEDAKALREKCKTNLTVKSFEEGFQDTLGKVKSWCVN</sequence>
<evidence type="ECO:0000256" key="1">
    <source>
        <dbReference type="SAM" id="MobiDB-lite"/>
    </source>
</evidence>
<name>E8ZJB2_MYCHL</name>
<proteinExistence type="predicted"/>
<keyword evidence="3" id="KW-1185">Reference proteome</keyword>
<gene>
    <name evidence="2" type="ORF">HF1_12250</name>
</gene>
<dbReference type="EMBL" id="FR773153">
    <property type="protein sequence ID" value="CBY93233.1"/>
    <property type="molecule type" value="Genomic_DNA"/>
</dbReference>
<dbReference type="Proteomes" id="UP000008637">
    <property type="component" value="Chromosome"/>
</dbReference>
<feature type="region of interest" description="Disordered" evidence="1">
    <location>
        <begin position="132"/>
        <end position="180"/>
    </location>
</feature>
<dbReference type="OrthoDB" id="9824711at2"/>
<evidence type="ECO:0000313" key="2">
    <source>
        <dbReference type="EMBL" id="CBY93233.1"/>
    </source>
</evidence>
<reference evidence="2 3" key="1">
    <citation type="journal article" date="2011" name="J. Bacteriol.">
        <title>Complete genome sequence of Mycoplasma haemofelis, a hemotropic mycoplasma.</title>
        <authorList>
            <person name="Barker E.N."/>
            <person name="Helps C.R."/>
            <person name="Peters I.R."/>
            <person name="Darby A.C."/>
            <person name="Radford A.D."/>
            <person name="Tasker S."/>
        </authorList>
    </citation>
    <scope>NUCLEOTIDE SEQUENCE [LARGE SCALE GENOMIC DNA]</scope>
    <source>
        <strain evidence="2 3">Langford 1</strain>
    </source>
</reference>
<dbReference type="KEGG" id="mha:HF1_12250"/>